<dbReference type="WBParaSite" id="jg18719">
    <property type="protein sequence ID" value="jg18719"/>
    <property type="gene ID" value="jg18719"/>
</dbReference>
<proteinExistence type="predicted"/>
<sequence length="87" mass="9809">MNPKRRKLDTSISPAIPPTETSDVLSSNPKTILKSLSTFKEKLATRKDVLSFIEKSRTVFRSLVGLMQRSASEVLVARQVKFLNNIF</sequence>
<accession>A0A915DEF7</accession>
<dbReference type="AlphaFoldDB" id="A0A915DEF7"/>
<name>A0A915DEF7_9BILA</name>
<protein>
    <submittedName>
        <fullName evidence="3">Uncharacterized protein</fullName>
    </submittedName>
</protein>
<evidence type="ECO:0000313" key="2">
    <source>
        <dbReference type="Proteomes" id="UP000887574"/>
    </source>
</evidence>
<organism evidence="2 3">
    <name type="scientific">Ditylenchus dipsaci</name>
    <dbReference type="NCBI Taxonomy" id="166011"/>
    <lineage>
        <taxon>Eukaryota</taxon>
        <taxon>Metazoa</taxon>
        <taxon>Ecdysozoa</taxon>
        <taxon>Nematoda</taxon>
        <taxon>Chromadorea</taxon>
        <taxon>Rhabditida</taxon>
        <taxon>Tylenchina</taxon>
        <taxon>Tylenchomorpha</taxon>
        <taxon>Sphaerularioidea</taxon>
        <taxon>Anguinidae</taxon>
        <taxon>Anguininae</taxon>
        <taxon>Ditylenchus</taxon>
    </lineage>
</organism>
<dbReference type="Proteomes" id="UP000887574">
    <property type="component" value="Unplaced"/>
</dbReference>
<evidence type="ECO:0000313" key="3">
    <source>
        <dbReference type="WBParaSite" id="jg18719"/>
    </source>
</evidence>
<reference evidence="3" key="1">
    <citation type="submission" date="2022-11" db="UniProtKB">
        <authorList>
            <consortium name="WormBaseParasite"/>
        </authorList>
    </citation>
    <scope>IDENTIFICATION</scope>
</reference>
<keyword evidence="2" id="KW-1185">Reference proteome</keyword>
<evidence type="ECO:0000256" key="1">
    <source>
        <dbReference type="SAM" id="MobiDB-lite"/>
    </source>
</evidence>
<feature type="region of interest" description="Disordered" evidence="1">
    <location>
        <begin position="1"/>
        <end position="24"/>
    </location>
</feature>